<dbReference type="InterPro" id="IPR029044">
    <property type="entry name" value="Nucleotide-diphossugar_trans"/>
</dbReference>
<dbReference type="EMBL" id="LAZR01019450">
    <property type="protein sequence ID" value="KKL92489.1"/>
    <property type="molecule type" value="Genomic_DNA"/>
</dbReference>
<gene>
    <name evidence="1" type="ORF">LCGC14_1884200</name>
</gene>
<dbReference type="AlphaFoldDB" id="A0A0F9G1B5"/>
<organism evidence="1">
    <name type="scientific">marine sediment metagenome</name>
    <dbReference type="NCBI Taxonomy" id="412755"/>
    <lineage>
        <taxon>unclassified sequences</taxon>
        <taxon>metagenomes</taxon>
        <taxon>ecological metagenomes</taxon>
    </lineage>
</organism>
<evidence type="ECO:0000313" key="1">
    <source>
        <dbReference type="EMBL" id="KKL92489.1"/>
    </source>
</evidence>
<sequence length="254" mass="29544">MSKIEGLVPTILVMNDAWFLPYVLESLRGRFERYVIYDVGSEDGTTDIIDWFTGSEDAEFFVRQLPFCIPKVQGAYRNSMMMEARSEWTFMVDGDEIYSQEGLDTLEKEFIAKFPPFHDSTNLSPLKRYGVVQRTELDRGLMHKYSETRTHHRLYQRTALFHGNHPGEVPFYNQKPRNEIVIDDVMCYHFHNALRSPLDTSVPKRVDRKSQGTYHPGELEPFDLLNTLPILKKPIEAFQVSPDLEKLQNAFNSV</sequence>
<accession>A0A0F9G1B5</accession>
<reference evidence="1" key="1">
    <citation type="journal article" date="2015" name="Nature">
        <title>Complex archaea that bridge the gap between prokaryotes and eukaryotes.</title>
        <authorList>
            <person name="Spang A."/>
            <person name="Saw J.H."/>
            <person name="Jorgensen S.L."/>
            <person name="Zaremba-Niedzwiedzka K."/>
            <person name="Martijn J."/>
            <person name="Lind A.E."/>
            <person name="van Eijk R."/>
            <person name="Schleper C."/>
            <person name="Guy L."/>
            <person name="Ettema T.J."/>
        </authorList>
    </citation>
    <scope>NUCLEOTIDE SEQUENCE</scope>
</reference>
<proteinExistence type="predicted"/>
<dbReference type="SUPFAM" id="SSF53448">
    <property type="entry name" value="Nucleotide-diphospho-sugar transferases"/>
    <property type="match status" value="1"/>
</dbReference>
<dbReference type="Gene3D" id="3.90.550.10">
    <property type="entry name" value="Spore Coat Polysaccharide Biosynthesis Protein SpsA, Chain A"/>
    <property type="match status" value="1"/>
</dbReference>
<protein>
    <recommendedName>
        <fullName evidence="2">Glycosyltransferase 2-like domain-containing protein</fullName>
    </recommendedName>
</protein>
<comment type="caution">
    <text evidence="1">The sequence shown here is derived from an EMBL/GenBank/DDBJ whole genome shotgun (WGS) entry which is preliminary data.</text>
</comment>
<evidence type="ECO:0008006" key="2">
    <source>
        <dbReference type="Google" id="ProtNLM"/>
    </source>
</evidence>
<name>A0A0F9G1B5_9ZZZZ</name>